<sequence length="426" mass="47272">MIHTLAKCCFLPETDYTSSVTSGTYHSHRSGKRLRLPDTLSILLVTESRGDAAAISIYRAAPDHVEVWYSKGRPCTEAEKANIMNFVRSAVQATLLSRTATEDLLRIALEMCKRRVFAHIYKARSLLMHLCLGGSYGIIPAASYADRGFRDAAEKKLRRILGEDALPPGMSLEGFLTRWFQEIILEMRAGVPFDIAANVGFYFQTVVRCYALLQLPGIGRAIEVALLERLRKIAEYYTAVLIVHREVQKLSLDGKAYLIRSIREIPPSTPTTYLTPTDPFTCLNRWAHRRGLAPRFPSSASLPALLNQIRVAECTHPEATLIAEIISTHKASPSVLREIGVSKTSCWICQEFSVAACGLYPGICIRLSRVSVGTAESWKFPVDTPVELVLALTGKIERAMGKVLERLGGVNGVKRGVKRKIREVEG</sequence>
<dbReference type="Proteomes" id="UP000246991">
    <property type="component" value="Unassembled WGS sequence"/>
</dbReference>
<reference evidence="1 2" key="1">
    <citation type="submission" date="2018-03" db="EMBL/GenBank/DDBJ databases">
        <title>Genomes of Pezizomycetes fungi and the evolution of truffles.</title>
        <authorList>
            <person name="Murat C."/>
            <person name="Payen T."/>
            <person name="Noel B."/>
            <person name="Kuo A."/>
            <person name="Martin F.M."/>
        </authorList>
    </citation>
    <scope>NUCLEOTIDE SEQUENCE [LARGE SCALE GENOMIC DNA]</scope>
    <source>
        <strain evidence="1">091103-1</strain>
    </source>
</reference>
<gene>
    <name evidence="1" type="ORF">C7212DRAFT_280663</name>
</gene>
<comment type="caution">
    <text evidence="1">The sequence shown here is derived from an EMBL/GenBank/DDBJ whole genome shotgun (WGS) entry which is preliminary data.</text>
</comment>
<dbReference type="AlphaFoldDB" id="A0A317SPE8"/>
<dbReference type="EMBL" id="PYWC01000035">
    <property type="protein sequence ID" value="PWW76299.1"/>
    <property type="molecule type" value="Genomic_DNA"/>
</dbReference>
<protein>
    <submittedName>
        <fullName evidence="1">Uncharacterized protein</fullName>
    </submittedName>
</protein>
<accession>A0A317SPE8</accession>
<dbReference type="OrthoDB" id="5378670at2759"/>
<name>A0A317SPE8_9PEZI</name>
<keyword evidence="2" id="KW-1185">Reference proteome</keyword>
<proteinExistence type="predicted"/>
<evidence type="ECO:0000313" key="2">
    <source>
        <dbReference type="Proteomes" id="UP000246991"/>
    </source>
</evidence>
<organism evidence="1 2">
    <name type="scientific">Tuber magnatum</name>
    <name type="common">white Piedmont truffle</name>
    <dbReference type="NCBI Taxonomy" id="42249"/>
    <lineage>
        <taxon>Eukaryota</taxon>
        <taxon>Fungi</taxon>
        <taxon>Dikarya</taxon>
        <taxon>Ascomycota</taxon>
        <taxon>Pezizomycotina</taxon>
        <taxon>Pezizomycetes</taxon>
        <taxon>Pezizales</taxon>
        <taxon>Tuberaceae</taxon>
        <taxon>Tuber</taxon>
    </lineage>
</organism>
<evidence type="ECO:0000313" key="1">
    <source>
        <dbReference type="EMBL" id="PWW76299.1"/>
    </source>
</evidence>